<feature type="compositionally biased region" description="Low complexity" evidence="1">
    <location>
        <begin position="1"/>
        <end position="16"/>
    </location>
</feature>
<sequence>MDPAQGSTGSTGIGQSDKSKSNHHPAVVLPPITPAITSSALMVQLSWLTSTNAYSVGVASQIIMLNITPIAKVGLGLICCLHLISLFLSRIEVFKRPRVYPADLTSPALTPDSIALFEPHFLASGRPK</sequence>
<dbReference type="AlphaFoldDB" id="G2YAX1"/>
<organism evidence="3 4">
    <name type="scientific">Botryotinia fuckeliana (strain T4)</name>
    <name type="common">Noble rot fungus</name>
    <name type="synonym">Botrytis cinerea</name>
    <dbReference type="NCBI Taxonomy" id="999810"/>
    <lineage>
        <taxon>Eukaryota</taxon>
        <taxon>Fungi</taxon>
        <taxon>Dikarya</taxon>
        <taxon>Ascomycota</taxon>
        <taxon>Pezizomycotina</taxon>
        <taxon>Leotiomycetes</taxon>
        <taxon>Helotiales</taxon>
        <taxon>Sclerotiniaceae</taxon>
        <taxon>Botrytis</taxon>
    </lineage>
</organism>
<evidence type="ECO:0000256" key="2">
    <source>
        <dbReference type="SAM" id="Phobius"/>
    </source>
</evidence>
<dbReference type="EMBL" id="FQ790308">
    <property type="protein sequence ID" value="CCD34362.1"/>
    <property type="molecule type" value="Genomic_DNA"/>
</dbReference>
<evidence type="ECO:0000313" key="3">
    <source>
        <dbReference type="EMBL" id="CCD34362.1"/>
    </source>
</evidence>
<evidence type="ECO:0000313" key="4">
    <source>
        <dbReference type="Proteomes" id="UP000008177"/>
    </source>
</evidence>
<keyword evidence="2" id="KW-0472">Membrane</keyword>
<gene>
    <name evidence="3" type="ORF">BofuT4_P103220.1</name>
</gene>
<proteinExistence type="predicted"/>
<dbReference type="InParanoid" id="G2YAX1"/>
<feature type="transmembrane region" description="Helical" evidence="2">
    <location>
        <begin position="67"/>
        <end position="88"/>
    </location>
</feature>
<dbReference type="HOGENOM" id="CLU_1959239_0_0_1"/>
<dbReference type="Proteomes" id="UP000008177">
    <property type="component" value="Unplaced contigs"/>
</dbReference>
<name>G2YAX1_BOTF4</name>
<evidence type="ECO:0000256" key="1">
    <source>
        <dbReference type="SAM" id="MobiDB-lite"/>
    </source>
</evidence>
<accession>G2YAX1</accession>
<keyword evidence="2" id="KW-1133">Transmembrane helix</keyword>
<feature type="region of interest" description="Disordered" evidence="1">
    <location>
        <begin position="1"/>
        <end position="24"/>
    </location>
</feature>
<protein>
    <submittedName>
        <fullName evidence="3">Uncharacterized protein</fullName>
    </submittedName>
</protein>
<keyword evidence="2" id="KW-0812">Transmembrane</keyword>
<reference evidence="4" key="1">
    <citation type="journal article" date="2011" name="PLoS Genet.">
        <title>Genomic analysis of the necrotrophic fungal pathogens Sclerotinia sclerotiorum and Botrytis cinerea.</title>
        <authorList>
            <person name="Amselem J."/>
            <person name="Cuomo C.A."/>
            <person name="van Kan J.A."/>
            <person name="Viaud M."/>
            <person name="Benito E.P."/>
            <person name="Couloux A."/>
            <person name="Coutinho P.M."/>
            <person name="de Vries R.P."/>
            <person name="Dyer P.S."/>
            <person name="Fillinger S."/>
            <person name="Fournier E."/>
            <person name="Gout L."/>
            <person name="Hahn M."/>
            <person name="Kohn L."/>
            <person name="Lapalu N."/>
            <person name="Plummer K.M."/>
            <person name="Pradier J.M."/>
            <person name="Quevillon E."/>
            <person name="Sharon A."/>
            <person name="Simon A."/>
            <person name="ten Have A."/>
            <person name="Tudzynski B."/>
            <person name="Tudzynski P."/>
            <person name="Wincker P."/>
            <person name="Andrew M."/>
            <person name="Anthouard V."/>
            <person name="Beever R.E."/>
            <person name="Beffa R."/>
            <person name="Benoit I."/>
            <person name="Bouzid O."/>
            <person name="Brault B."/>
            <person name="Chen Z."/>
            <person name="Choquer M."/>
            <person name="Collemare J."/>
            <person name="Cotton P."/>
            <person name="Danchin E.G."/>
            <person name="Da Silva C."/>
            <person name="Gautier A."/>
            <person name="Giraud C."/>
            <person name="Giraud T."/>
            <person name="Gonzalez C."/>
            <person name="Grossetete S."/>
            <person name="Guldener U."/>
            <person name="Henrissat B."/>
            <person name="Howlett B.J."/>
            <person name="Kodira C."/>
            <person name="Kretschmer M."/>
            <person name="Lappartient A."/>
            <person name="Leroch M."/>
            <person name="Levis C."/>
            <person name="Mauceli E."/>
            <person name="Neuveglise C."/>
            <person name="Oeser B."/>
            <person name="Pearson M."/>
            <person name="Poulain J."/>
            <person name="Poussereau N."/>
            <person name="Quesneville H."/>
            <person name="Rascle C."/>
            <person name="Schumacher J."/>
            <person name="Segurens B."/>
            <person name="Sexton A."/>
            <person name="Silva E."/>
            <person name="Sirven C."/>
            <person name="Soanes D.M."/>
            <person name="Talbot N.J."/>
            <person name="Templeton M."/>
            <person name="Yandava C."/>
            <person name="Yarden O."/>
            <person name="Zeng Q."/>
            <person name="Rollins J.A."/>
            <person name="Lebrun M.H."/>
            <person name="Dickman M."/>
        </authorList>
    </citation>
    <scope>NUCLEOTIDE SEQUENCE [LARGE SCALE GENOMIC DNA]</scope>
    <source>
        <strain evidence="4">T4</strain>
    </source>
</reference>